<sequence>MEDTGGWSMHRRIVTMLHKFHQNGMAGSITSLITLVMNCYC</sequence>
<dbReference type="Proteomes" id="UP000004994">
    <property type="component" value="Chromosome 3"/>
</dbReference>
<dbReference type="Gramene" id="Solyc03g096940.3.1">
    <property type="protein sequence ID" value="Solyc03g096940.3.1"/>
    <property type="gene ID" value="Solyc03g096940.3"/>
</dbReference>
<evidence type="ECO:0000313" key="2">
    <source>
        <dbReference type="Proteomes" id="UP000004994"/>
    </source>
</evidence>
<dbReference type="InParanoid" id="A0A3Q7FQ58"/>
<reference evidence="1" key="1">
    <citation type="journal article" date="2012" name="Nature">
        <title>The tomato genome sequence provides insights into fleshy fruit evolution.</title>
        <authorList>
            <consortium name="Tomato Genome Consortium"/>
        </authorList>
    </citation>
    <scope>NUCLEOTIDE SEQUENCE [LARGE SCALE GENOMIC DNA]</scope>
    <source>
        <strain evidence="1">cv. Heinz 1706</strain>
    </source>
</reference>
<accession>A0A3Q7FQ58</accession>
<protein>
    <submittedName>
        <fullName evidence="1">Uncharacterized protein</fullName>
    </submittedName>
</protein>
<organism evidence="1">
    <name type="scientific">Solanum lycopersicum</name>
    <name type="common">Tomato</name>
    <name type="synonym">Lycopersicon esculentum</name>
    <dbReference type="NCBI Taxonomy" id="4081"/>
    <lineage>
        <taxon>Eukaryota</taxon>
        <taxon>Viridiplantae</taxon>
        <taxon>Streptophyta</taxon>
        <taxon>Embryophyta</taxon>
        <taxon>Tracheophyta</taxon>
        <taxon>Spermatophyta</taxon>
        <taxon>Magnoliopsida</taxon>
        <taxon>eudicotyledons</taxon>
        <taxon>Gunneridae</taxon>
        <taxon>Pentapetalae</taxon>
        <taxon>asterids</taxon>
        <taxon>lamiids</taxon>
        <taxon>Solanales</taxon>
        <taxon>Solanaceae</taxon>
        <taxon>Solanoideae</taxon>
        <taxon>Solaneae</taxon>
        <taxon>Solanum</taxon>
        <taxon>Solanum subgen. Lycopersicon</taxon>
    </lineage>
</organism>
<dbReference type="AlphaFoldDB" id="A0A3Q7FQ58"/>
<proteinExistence type="predicted"/>
<reference evidence="1" key="2">
    <citation type="submission" date="2019-01" db="UniProtKB">
        <authorList>
            <consortium name="EnsemblPlants"/>
        </authorList>
    </citation>
    <scope>IDENTIFICATION</scope>
    <source>
        <strain evidence="1">cv. Heinz 1706</strain>
    </source>
</reference>
<dbReference type="EnsemblPlants" id="Solyc03g096940.3.1">
    <property type="protein sequence ID" value="Solyc03g096940.3.1"/>
    <property type="gene ID" value="Solyc03g096940.3"/>
</dbReference>
<name>A0A3Q7FQ58_SOLLC</name>
<gene>
    <name evidence="1" type="primary">LOC101267099</name>
</gene>
<evidence type="ECO:0000313" key="1">
    <source>
        <dbReference type="EnsemblPlants" id="Solyc03g096940.3.1"/>
    </source>
</evidence>
<keyword evidence="2" id="KW-1185">Reference proteome</keyword>